<feature type="domain" description="Reverse transcriptase zinc-binding" evidence="1">
    <location>
        <begin position="1"/>
        <end position="48"/>
    </location>
</feature>
<reference evidence="2" key="1">
    <citation type="submission" date="2020-01" db="EMBL/GenBank/DDBJ databases">
        <authorList>
            <person name="Mishra B."/>
        </authorList>
    </citation>
    <scope>NUCLEOTIDE SEQUENCE [LARGE SCALE GENOMIC DNA]</scope>
</reference>
<accession>A0A6D2KY07</accession>
<dbReference type="InterPro" id="IPR026960">
    <property type="entry name" value="RVT-Znf"/>
</dbReference>
<keyword evidence="3" id="KW-1185">Reference proteome</keyword>
<comment type="caution">
    <text evidence="2">The sequence shown here is derived from an EMBL/GenBank/DDBJ whole genome shotgun (WGS) entry which is preliminary data.</text>
</comment>
<sequence>MWRSVANCLAVATNMSKKRLTKCKQCPRCGAKEEDANHVLFVCPYASSLSTSTTGKKGNYQRECMLDPGSYGEYGSHIMTSASKARTYRLKKLQNKPSKIQESGWSIKRRLINPSQQQVDHPLNGYRLTKALLNVMSMHPGRQAVAAALVWAMAVVDNLGFSESYIGEIRGTQRFLKPTFKFCRREANEAADPLAKSSLSNPMYLAFLDCSIHAWLSRLLDKEKQCITL</sequence>
<proteinExistence type="predicted"/>
<protein>
    <recommendedName>
        <fullName evidence="1">Reverse transcriptase zinc-binding domain-containing protein</fullName>
    </recommendedName>
</protein>
<name>A0A6D2KY07_9BRAS</name>
<dbReference type="EMBL" id="CACVBM020001507">
    <property type="protein sequence ID" value="CAA7052753.1"/>
    <property type="molecule type" value="Genomic_DNA"/>
</dbReference>
<evidence type="ECO:0000313" key="2">
    <source>
        <dbReference type="EMBL" id="CAA7052753.1"/>
    </source>
</evidence>
<organism evidence="2 3">
    <name type="scientific">Microthlaspi erraticum</name>
    <dbReference type="NCBI Taxonomy" id="1685480"/>
    <lineage>
        <taxon>Eukaryota</taxon>
        <taxon>Viridiplantae</taxon>
        <taxon>Streptophyta</taxon>
        <taxon>Embryophyta</taxon>
        <taxon>Tracheophyta</taxon>
        <taxon>Spermatophyta</taxon>
        <taxon>Magnoliopsida</taxon>
        <taxon>eudicotyledons</taxon>
        <taxon>Gunneridae</taxon>
        <taxon>Pentapetalae</taxon>
        <taxon>rosids</taxon>
        <taxon>malvids</taxon>
        <taxon>Brassicales</taxon>
        <taxon>Brassicaceae</taxon>
        <taxon>Coluteocarpeae</taxon>
        <taxon>Microthlaspi</taxon>
    </lineage>
</organism>
<evidence type="ECO:0000259" key="1">
    <source>
        <dbReference type="Pfam" id="PF13966"/>
    </source>
</evidence>
<dbReference type="Proteomes" id="UP000467841">
    <property type="component" value="Unassembled WGS sequence"/>
</dbReference>
<dbReference type="AlphaFoldDB" id="A0A6D2KY07"/>
<gene>
    <name evidence="2" type="ORF">MERR_LOCUS39988</name>
</gene>
<evidence type="ECO:0000313" key="3">
    <source>
        <dbReference type="Proteomes" id="UP000467841"/>
    </source>
</evidence>
<dbReference type="Pfam" id="PF13966">
    <property type="entry name" value="zf-RVT"/>
    <property type="match status" value="1"/>
</dbReference>